<accession>A0A4R6PY18</accession>
<feature type="region of interest" description="Disordered" evidence="1">
    <location>
        <begin position="28"/>
        <end position="55"/>
    </location>
</feature>
<feature type="signal peptide" evidence="2">
    <location>
        <begin position="1"/>
        <end position="27"/>
    </location>
</feature>
<sequence>MAKIRAFGVAMVAAAGMSMMGMGVAAAEEPATGSSELLSGLTSGTAETEPVAEEPAGSLEGLDLAALLALLSSGSGEAETVAEEPATGSAEGLDLAALLALLSSGTAETPAE</sequence>
<proteinExistence type="predicted"/>
<keyword evidence="4" id="KW-1185">Reference proteome</keyword>
<protein>
    <recommendedName>
        <fullName evidence="5">Secreted protein</fullName>
    </recommendedName>
</protein>
<feature type="chain" id="PRO_5020961714" description="Secreted protein" evidence="2">
    <location>
        <begin position="28"/>
        <end position="112"/>
    </location>
</feature>
<dbReference type="EMBL" id="SNXK01000001">
    <property type="protein sequence ID" value="TDP43110.1"/>
    <property type="molecule type" value="Genomic_DNA"/>
</dbReference>
<organism evidence="3 4">
    <name type="scientific">Nocardia ignorata</name>
    <dbReference type="NCBI Taxonomy" id="145285"/>
    <lineage>
        <taxon>Bacteria</taxon>
        <taxon>Bacillati</taxon>
        <taxon>Actinomycetota</taxon>
        <taxon>Actinomycetes</taxon>
        <taxon>Mycobacteriales</taxon>
        <taxon>Nocardiaceae</taxon>
        <taxon>Nocardia</taxon>
    </lineage>
</organism>
<gene>
    <name evidence="3" type="ORF">DFR75_1012231</name>
</gene>
<keyword evidence="2" id="KW-0732">Signal</keyword>
<evidence type="ECO:0000256" key="2">
    <source>
        <dbReference type="SAM" id="SignalP"/>
    </source>
</evidence>
<evidence type="ECO:0000256" key="1">
    <source>
        <dbReference type="SAM" id="MobiDB-lite"/>
    </source>
</evidence>
<dbReference type="RefSeq" id="WP_067497136.1">
    <property type="nucleotide sequence ID" value="NZ_SNXK01000001.1"/>
</dbReference>
<evidence type="ECO:0008006" key="5">
    <source>
        <dbReference type="Google" id="ProtNLM"/>
    </source>
</evidence>
<dbReference type="Proteomes" id="UP000295087">
    <property type="component" value="Unassembled WGS sequence"/>
</dbReference>
<evidence type="ECO:0000313" key="3">
    <source>
        <dbReference type="EMBL" id="TDP43110.1"/>
    </source>
</evidence>
<comment type="caution">
    <text evidence="3">The sequence shown here is derived from an EMBL/GenBank/DDBJ whole genome shotgun (WGS) entry which is preliminary data.</text>
</comment>
<evidence type="ECO:0000313" key="4">
    <source>
        <dbReference type="Proteomes" id="UP000295087"/>
    </source>
</evidence>
<name>A0A4R6PY18_NOCIG</name>
<dbReference type="AlphaFoldDB" id="A0A4R6PY18"/>
<reference evidence="3 4" key="1">
    <citation type="submission" date="2019-03" db="EMBL/GenBank/DDBJ databases">
        <title>Genomic Encyclopedia of Type Strains, Phase IV (KMG-IV): sequencing the most valuable type-strain genomes for metagenomic binning, comparative biology and taxonomic classification.</title>
        <authorList>
            <person name="Goeker M."/>
        </authorList>
    </citation>
    <scope>NUCLEOTIDE SEQUENCE [LARGE SCALE GENOMIC DNA]</scope>
    <source>
        <strain evidence="3 4">DSM 44496</strain>
    </source>
</reference>